<evidence type="ECO:0000313" key="5">
    <source>
        <dbReference type="EMBL" id="OVA17847.1"/>
    </source>
</evidence>
<dbReference type="EMBL" id="MVGT01000437">
    <property type="protein sequence ID" value="OVA17847.1"/>
    <property type="molecule type" value="Genomic_DNA"/>
</dbReference>
<comment type="similarity">
    <text evidence="3">Belongs to the GRAS family.</text>
</comment>
<feature type="short sequence motif" description="VHIID" evidence="3">
    <location>
        <begin position="491"/>
        <end position="495"/>
    </location>
</feature>
<name>A0A200R547_MACCD</name>
<feature type="region of interest" description="Disordered" evidence="4">
    <location>
        <begin position="46"/>
        <end position="67"/>
    </location>
</feature>
<feature type="compositionally biased region" description="Basic and acidic residues" evidence="4">
    <location>
        <begin position="297"/>
        <end position="308"/>
    </location>
</feature>
<dbReference type="STRING" id="56857.A0A200R547"/>
<comment type="caution">
    <text evidence="5">The sequence shown here is derived from an EMBL/GenBank/DDBJ whole genome shotgun (WGS) entry which is preliminary data.</text>
</comment>
<dbReference type="AlphaFoldDB" id="A0A200R547"/>
<reference evidence="5 6" key="1">
    <citation type="journal article" date="2017" name="Mol. Plant">
        <title>The Genome of Medicinal Plant Macleaya cordata Provides New Insights into Benzylisoquinoline Alkaloids Metabolism.</title>
        <authorList>
            <person name="Liu X."/>
            <person name="Liu Y."/>
            <person name="Huang P."/>
            <person name="Ma Y."/>
            <person name="Qing Z."/>
            <person name="Tang Q."/>
            <person name="Cao H."/>
            <person name="Cheng P."/>
            <person name="Zheng Y."/>
            <person name="Yuan Z."/>
            <person name="Zhou Y."/>
            <person name="Liu J."/>
            <person name="Tang Z."/>
            <person name="Zhuo Y."/>
            <person name="Zhang Y."/>
            <person name="Yu L."/>
            <person name="Huang J."/>
            <person name="Yang P."/>
            <person name="Peng Q."/>
            <person name="Zhang J."/>
            <person name="Jiang W."/>
            <person name="Zhang Z."/>
            <person name="Lin K."/>
            <person name="Ro D.K."/>
            <person name="Chen X."/>
            <person name="Xiong X."/>
            <person name="Shang Y."/>
            <person name="Huang S."/>
            <person name="Zeng J."/>
        </authorList>
    </citation>
    <scope>NUCLEOTIDE SEQUENCE [LARGE SCALE GENOMIC DNA]</scope>
    <source>
        <strain evidence="6">cv. BLH2017</strain>
        <tissue evidence="5">Root</tissue>
    </source>
</reference>
<dbReference type="OMA" id="SGTHIYK"/>
<sequence length="756" mass="85491">MVMDPRLRGFIDSINGLKFNSESVSDQNLRDLLNLREISLDQNFMDFPHLPPDPNPNSIASSSSVSLEEDSTEDCDFSDVVLKYISQMLMEEDMEEKNCMYQESSALQAAEKPFYEILGEKYPPSPDCHSLYVDHNAESQVDNFNGGFSNYNSSNSTTSSSSNAVDTSWIGDLGEYKSSSHIQSFPSDYTFQATPQSSFSSSHTFNSVVEGLVESPVSKVQVPDLFCENEPVWHFNRGVEEANKFLPNGNNLILSLESNGFLNQEPKKEGNGVVVKMEKKDEREHSPNGSRGKKNLHREEIDLEEGRSNKQSAVFSEETVRSAMFDMVLLCNGEKGEKENSTLRESLKTEASKNLQQNGQSRGPNGGKSRGKKQSGKRDVVDLRTLLIHCAQAVAADDRRSANELLKQLRQHSSPFGDGSERLAHCFADGLEARLAGTGSQIYAALMTKRTSTADILKAYKLFMAACPFKKLSNFFSNQTIMNLAENATTLHIVDLGILYGFQWPCLIQRLSKRNGGPPKLRITGIDFPQPGFRPAERVEETGRRLANYAESFKVPFEYNVIAQKWETIKMEDLKINRDEVLVVNCLYRCRNLLDETVVLDSPRNAVLHLIKKMNPAVFIHGIVNGAYSAPFFVTRFREALFHYSSLFDMLETNVPRENSERILIERDLLGREALNVIACEGSERVERPETYKQWQVRNLRAGFMQLPLNQEIMKKAKDRVKSSYHKDFVIDEDSQWMLQGWKGRIIYALSSWKPV</sequence>
<feature type="region of interest" description="SAW" evidence="3">
    <location>
        <begin position="679"/>
        <end position="754"/>
    </location>
</feature>
<dbReference type="Proteomes" id="UP000195402">
    <property type="component" value="Unassembled WGS sequence"/>
</dbReference>
<feature type="compositionally biased region" description="Basic and acidic residues" evidence="4">
    <location>
        <begin position="265"/>
        <end position="286"/>
    </location>
</feature>
<dbReference type="PROSITE" id="PS50985">
    <property type="entry name" value="GRAS"/>
    <property type="match status" value="1"/>
</dbReference>
<evidence type="ECO:0000256" key="4">
    <source>
        <dbReference type="SAM" id="MobiDB-lite"/>
    </source>
</evidence>
<proteinExistence type="inferred from homology"/>
<feature type="compositionally biased region" description="Polar residues" evidence="4">
    <location>
        <begin position="352"/>
        <end position="363"/>
    </location>
</feature>
<accession>A0A200R547</accession>
<dbReference type="FunCoup" id="A0A200R547">
    <property type="interactions" value="1580"/>
</dbReference>
<organism evidence="5 6">
    <name type="scientific">Macleaya cordata</name>
    <name type="common">Five-seeded plume-poppy</name>
    <name type="synonym">Bocconia cordata</name>
    <dbReference type="NCBI Taxonomy" id="56857"/>
    <lineage>
        <taxon>Eukaryota</taxon>
        <taxon>Viridiplantae</taxon>
        <taxon>Streptophyta</taxon>
        <taxon>Embryophyta</taxon>
        <taxon>Tracheophyta</taxon>
        <taxon>Spermatophyta</taxon>
        <taxon>Magnoliopsida</taxon>
        <taxon>Ranunculales</taxon>
        <taxon>Papaveraceae</taxon>
        <taxon>Papaveroideae</taxon>
        <taxon>Macleaya</taxon>
    </lineage>
</organism>
<feature type="region of interest" description="Leucine repeat I (LRI)" evidence="3">
    <location>
        <begin position="381"/>
        <end position="441"/>
    </location>
</feature>
<gene>
    <name evidence="5" type="ORF">BVC80_1835g241</name>
</gene>
<keyword evidence="1" id="KW-0805">Transcription regulation</keyword>
<feature type="compositionally biased region" description="Basic and acidic residues" evidence="4">
    <location>
        <begin position="336"/>
        <end position="351"/>
    </location>
</feature>
<protein>
    <submittedName>
        <fullName evidence="5">Transcription factor GRAS</fullName>
    </submittedName>
</protein>
<feature type="region of interest" description="Disordered" evidence="4">
    <location>
        <begin position="264"/>
        <end position="315"/>
    </location>
</feature>
<keyword evidence="6" id="KW-1185">Reference proteome</keyword>
<dbReference type="PANTHER" id="PTHR31636">
    <property type="entry name" value="OSJNBA0084A10.13 PROTEIN-RELATED"/>
    <property type="match status" value="1"/>
</dbReference>
<evidence type="ECO:0000313" key="6">
    <source>
        <dbReference type="Proteomes" id="UP000195402"/>
    </source>
</evidence>
<feature type="region of interest" description="Disordered" evidence="4">
    <location>
        <begin position="336"/>
        <end position="378"/>
    </location>
</feature>
<dbReference type="InParanoid" id="A0A200R547"/>
<feature type="region of interest" description="VHIID" evidence="3">
    <location>
        <begin position="460"/>
        <end position="525"/>
    </location>
</feature>
<dbReference type="OrthoDB" id="47276at2759"/>
<comment type="caution">
    <text evidence="3">Lacks conserved residue(s) required for the propagation of feature annotation.</text>
</comment>
<evidence type="ECO:0000256" key="1">
    <source>
        <dbReference type="ARBA" id="ARBA00023015"/>
    </source>
</evidence>
<evidence type="ECO:0000256" key="2">
    <source>
        <dbReference type="ARBA" id="ARBA00023163"/>
    </source>
</evidence>
<dbReference type="Pfam" id="PF03514">
    <property type="entry name" value="GRAS"/>
    <property type="match status" value="1"/>
</dbReference>
<feature type="region of interest" description="Leucine repeat II (LRII)" evidence="3">
    <location>
        <begin position="541"/>
        <end position="573"/>
    </location>
</feature>
<keyword evidence="2" id="KW-0804">Transcription</keyword>
<evidence type="ECO:0000256" key="3">
    <source>
        <dbReference type="PROSITE-ProRule" id="PRU01191"/>
    </source>
</evidence>
<dbReference type="InterPro" id="IPR005202">
    <property type="entry name" value="TF_GRAS"/>
</dbReference>